<organism evidence="2 3">
    <name type="scientific">Daedalea quercina L-15889</name>
    <dbReference type="NCBI Taxonomy" id="1314783"/>
    <lineage>
        <taxon>Eukaryota</taxon>
        <taxon>Fungi</taxon>
        <taxon>Dikarya</taxon>
        <taxon>Basidiomycota</taxon>
        <taxon>Agaricomycotina</taxon>
        <taxon>Agaricomycetes</taxon>
        <taxon>Polyporales</taxon>
        <taxon>Fomitopsis</taxon>
    </lineage>
</organism>
<dbReference type="InterPro" id="IPR036047">
    <property type="entry name" value="F-box-like_dom_sf"/>
</dbReference>
<reference evidence="2 3" key="1">
    <citation type="journal article" date="2016" name="Mol. Biol. Evol.">
        <title>Comparative Genomics of Early-Diverging Mushroom-Forming Fungi Provides Insights into the Origins of Lignocellulose Decay Capabilities.</title>
        <authorList>
            <person name="Nagy L.G."/>
            <person name="Riley R."/>
            <person name="Tritt A."/>
            <person name="Adam C."/>
            <person name="Daum C."/>
            <person name="Floudas D."/>
            <person name="Sun H."/>
            <person name="Yadav J.S."/>
            <person name="Pangilinan J."/>
            <person name="Larsson K.H."/>
            <person name="Matsuura K."/>
            <person name="Barry K."/>
            <person name="Labutti K."/>
            <person name="Kuo R."/>
            <person name="Ohm R.A."/>
            <person name="Bhattacharya S.S."/>
            <person name="Shirouzu T."/>
            <person name="Yoshinaga Y."/>
            <person name="Martin F.M."/>
            <person name="Grigoriev I.V."/>
            <person name="Hibbett D.S."/>
        </authorList>
    </citation>
    <scope>NUCLEOTIDE SEQUENCE [LARGE SCALE GENOMIC DNA]</scope>
    <source>
        <strain evidence="2 3">L-15889</strain>
    </source>
</reference>
<keyword evidence="3" id="KW-1185">Reference proteome</keyword>
<dbReference type="OrthoDB" id="2782728at2759"/>
<dbReference type="InterPro" id="IPR032675">
    <property type="entry name" value="LRR_dom_sf"/>
</dbReference>
<dbReference type="Gene3D" id="3.80.10.10">
    <property type="entry name" value="Ribonuclease Inhibitor"/>
    <property type="match status" value="1"/>
</dbReference>
<evidence type="ECO:0000313" key="2">
    <source>
        <dbReference type="EMBL" id="KZT71131.1"/>
    </source>
</evidence>
<protein>
    <recommendedName>
        <fullName evidence="1">F-box domain-containing protein</fullName>
    </recommendedName>
</protein>
<accession>A0A165RTA1</accession>
<dbReference type="Proteomes" id="UP000076727">
    <property type="component" value="Unassembled WGS sequence"/>
</dbReference>
<evidence type="ECO:0000259" key="1">
    <source>
        <dbReference type="Pfam" id="PF12937"/>
    </source>
</evidence>
<dbReference type="AlphaFoldDB" id="A0A165RTA1"/>
<proteinExistence type="predicted"/>
<evidence type="ECO:0000313" key="3">
    <source>
        <dbReference type="Proteomes" id="UP000076727"/>
    </source>
</evidence>
<dbReference type="EMBL" id="KV429047">
    <property type="protein sequence ID" value="KZT71131.1"/>
    <property type="molecule type" value="Genomic_DNA"/>
</dbReference>
<dbReference type="SUPFAM" id="SSF81383">
    <property type="entry name" value="F-box domain"/>
    <property type="match status" value="1"/>
</dbReference>
<dbReference type="Pfam" id="PF12937">
    <property type="entry name" value="F-box-like"/>
    <property type="match status" value="1"/>
</dbReference>
<gene>
    <name evidence="2" type="ORF">DAEQUDRAFT_755936</name>
</gene>
<name>A0A165RTA1_9APHY</name>
<sequence>MSESKKQPSSTIEPEAPYIGCPACTTQEEAGRREIRPLPEIAPGPDGTDWNHCYWGNDGIDAVLRGQHERTIIRPLPRNITDRIPPEIISLIIDSLEWETEDLYNCASVCRAWHHRSQVLLYTHLVIEDRRSYDAIIQFTLRSERSRHYLRFTRTLRIELGPGEENLPPSHVQRNYFQSVPLVLPLQGSMPLLQCLEFYNCLYPPYHGRFITFMSRFTELMHLALFSFEFRSFADLRRIVCSLPKLHELELMDGKLSSASASFDVPSSPEHGRLPRVRSLSLKSLELNLLAPLATWVASTSACKYLTNLVFHAENDEKIRLSVEHILEAGGPSLTDLEYKVYGPSEGSFLDPLVHCTHLSNVNLFCDVDPVDSWRAVVVAFHGTFSQLRSTRISTLQVMIWLDHSDPDGPDASPHSDNEFRDVDLRPVQETIARPLFDSLVDVMIMVGRSSPGVRLTSDLVITAEKMERRIRSILQPWDKREILAVECRRNGY</sequence>
<dbReference type="InterPro" id="IPR001810">
    <property type="entry name" value="F-box_dom"/>
</dbReference>
<dbReference type="CDD" id="cd09917">
    <property type="entry name" value="F-box_SF"/>
    <property type="match status" value="1"/>
</dbReference>
<feature type="domain" description="F-box" evidence="1">
    <location>
        <begin position="82"/>
        <end position="126"/>
    </location>
</feature>
<dbReference type="SUPFAM" id="SSF52047">
    <property type="entry name" value="RNI-like"/>
    <property type="match status" value="1"/>
</dbReference>